<dbReference type="Gene3D" id="3.40.50.410">
    <property type="entry name" value="von Willebrand factor, type A domain"/>
    <property type="match status" value="1"/>
</dbReference>
<dbReference type="PANTHER" id="PTHR10579">
    <property type="entry name" value="CALCIUM-ACTIVATED CHLORIDE CHANNEL REGULATOR"/>
    <property type="match status" value="1"/>
</dbReference>
<protein>
    <submittedName>
        <fullName evidence="1">von Willebrand factor type A domain-containing protein</fullName>
    </submittedName>
</protein>
<dbReference type="OrthoDB" id="299997at2759"/>
<sequence length="253" mass="27698">MQRQEVLEESRYKNPVNSIILLSDGQDTYTAFSQNNRSSVSNYDCLLPPSILHPVGRAIPIHTFGFGSDHDSLAMHRIAEASGGTFSFIEDTSSIQNAFAQCIGGLLSVVAQETHVTLESANRRVKIRGIKSGSYGSRVENGGLNSSIDVGDLYADEQRSFLLFVNVPRSGIEGPTKLIKVNVTYKDAATGSVVELGEQEVSIQRPETVTEYQICIEVERETVRVQAMEDMVVARAAAEQGEMTEAGRILVQR</sequence>
<dbReference type="AlphaFoldDB" id="A0A833R1E9"/>
<dbReference type="Proteomes" id="UP000623129">
    <property type="component" value="Unassembled WGS sequence"/>
</dbReference>
<comment type="caution">
    <text evidence="1">The sequence shown here is derived from an EMBL/GenBank/DDBJ whole genome shotgun (WGS) entry which is preliminary data.</text>
</comment>
<gene>
    <name evidence="1" type="ORF">FCM35_KLT06720</name>
</gene>
<evidence type="ECO:0000313" key="2">
    <source>
        <dbReference type="Proteomes" id="UP000623129"/>
    </source>
</evidence>
<accession>A0A833R1E9</accession>
<dbReference type="InterPro" id="IPR051266">
    <property type="entry name" value="CLCR"/>
</dbReference>
<dbReference type="InterPro" id="IPR036465">
    <property type="entry name" value="vWFA_dom_sf"/>
</dbReference>
<proteinExistence type="predicted"/>
<organism evidence="1 2">
    <name type="scientific">Carex littledalei</name>
    <dbReference type="NCBI Taxonomy" id="544730"/>
    <lineage>
        <taxon>Eukaryota</taxon>
        <taxon>Viridiplantae</taxon>
        <taxon>Streptophyta</taxon>
        <taxon>Embryophyta</taxon>
        <taxon>Tracheophyta</taxon>
        <taxon>Spermatophyta</taxon>
        <taxon>Magnoliopsida</taxon>
        <taxon>Liliopsida</taxon>
        <taxon>Poales</taxon>
        <taxon>Cyperaceae</taxon>
        <taxon>Cyperoideae</taxon>
        <taxon>Cariceae</taxon>
        <taxon>Carex</taxon>
        <taxon>Carex subgen. Euthyceras</taxon>
    </lineage>
</organism>
<dbReference type="SUPFAM" id="SSF53300">
    <property type="entry name" value="vWA-like"/>
    <property type="match status" value="1"/>
</dbReference>
<evidence type="ECO:0000313" key="1">
    <source>
        <dbReference type="EMBL" id="KAF3328114.1"/>
    </source>
</evidence>
<reference evidence="1" key="1">
    <citation type="submission" date="2020-01" db="EMBL/GenBank/DDBJ databases">
        <title>Genome sequence of Kobresia littledalei, the first chromosome-level genome in the family Cyperaceae.</title>
        <authorList>
            <person name="Qu G."/>
        </authorList>
    </citation>
    <scope>NUCLEOTIDE SEQUENCE</scope>
    <source>
        <strain evidence="1">C.B.Clarke</strain>
        <tissue evidence="1">Leaf</tissue>
    </source>
</reference>
<dbReference type="EMBL" id="SWLB01000016">
    <property type="protein sequence ID" value="KAF3328114.1"/>
    <property type="molecule type" value="Genomic_DNA"/>
</dbReference>
<keyword evidence="2" id="KW-1185">Reference proteome</keyword>
<name>A0A833R1E9_9POAL</name>
<dbReference type="PANTHER" id="PTHR10579:SF167">
    <property type="entry name" value="OS02G0619600 PROTEIN"/>
    <property type="match status" value="1"/>
</dbReference>